<evidence type="ECO:0000313" key="1">
    <source>
        <dbReference type="EMBL" id="SVC30837.1"/>
    </source>
</evidence>
<proteinExistence type="predicted"/>
<sequence length="30" mass="3413">MAKIPIQVTVNGQSHQAEVEPRTLLVHFLR</sequence>
<protein>
    <recommendedName>
        <fullName evidence="2">(2Fe-2S)-binding protein</fullName>
    </recommendedName>
</protein>
<dbReference type="EMBL" id="UINC01084311">
    <property type="protein sequence ID" value="SVC30837.1"/>
    <property type="molecule type" value="Genomic_DNA"/>
</dbReference>
<name>A0A382L747_9ZZZZ</name>
<reference evidence="1" key="1">
    <citation type="submission" date="2018-05" db="EMBL/GenBank/DDBJ databases">
        <authorList>
            <person name="Lanie J.A."/>
            <person name="Ng W.-L."/>
            <person name="Kazmierczak K.M."/>
            <person name="Andrzejewski T.M."/>
            <person name="Davidsen T.M."/>
            <person name="Wayne K.J."/>
            <person name="Tettelin H."/>
            <person name="Glass J.I."/>
            <person name="Rusch D."/>
            <person name="Podicherti R."/>
            <person name="Tsui H.-C.T."/>
            <person name="Winkler M.E."/>
        </authorList>
    </citation>
    <scope>NUCLEOTIDE SEQUENCE</scope>
</reference>
<feature type="non-terminal residue" evidence="1">
    <location>
        <position position="30"/>
    </location>
</feature>
<accession>A0A382L747</accession>
<gene>
    <name evidence="1" type="ORF">METZ01_LOCUS283691</name>
</gene>
<dbReference type="AlphaFoldDB" id="A0A382L747"/>
<organism evidence="1">
    <name type="scientific">marine metagenome</name>
    <dbReference type="NCBI Taxonomy" id="408172"/>
    <lineage>
        <taxon>unclassified sequences</taxon>
        <taxon>metagenomes</taxon>
        <taxon>ecological metagenomes</taxon>
    </lineage>
</organism>
<evidence type="ECO:0008006" key="2">
    <source>
        <dbReference type="Google" id="ProtNLM"/>
    </source>
</evidence>